<evidence type="ECO:0000313" key="5">
    <source>
        <dbReference type="Proteomes" id="UP000183209"/>
    </source>
</evidence>
<reference evidence="4 5" key="1">
    <citation type="submission" date="2016-10" db="EMBL/GenBank/DDBJ databases">
        <authorList>
            <person name="de Groot N.N."/>
        </authorList>
    </citation>
    <scope>NUCLEOTIDE SEQUENCE [LARGE SCALE GENOMIC DNA]</scope>
    <source>
        <strain evidence="4 5">CGMCC 1.6114</strain>
    </source>
</reference>
<keyword evidence="1" id="KW-0677">Repeat</keyword>
<dbReference type="AlphaFoldDB" id="A0A1I6PP68"/>
<feature type="chain" id="PRO_5010205965" evidence="3">
    <location>
        <begin position="24"/>
        <end position="307"/>
    </location>
</feature>
<dbReference type="InterPro" id="IPR019734">
    <property type="entry name" value="TPR_rpt"/>
</dbReference>
<dbReference type="Gene3D" id="1.25.40.10">
    <property type="entry name" value="Tetratricopeptide repeat domain"/>
    <property type="match status" value="2"/>
</dbReference>
<dbReference type="EMBL" id="FPAG01000001">
    <property type="protein sequence ID" value="SFS41868.1"/>
    <property type="molecule type" value="Genomic_DNA"/>
</dbReference>
<evidence type="ECO:0000256" key="2">
    <source>
        <dbReference type="ARBA" id="ARBA00022803"/>
    </source>
</evidence>
<evidence type="ECO:0000256" key="1">
    <source>
        <dbReference type="ARBA" id="ARBA00022737"/>
    </source>
</evidence>
<dbReference type="PANTHER" id="PTHR44943:SF5">
    <property type="entry name" value="BLL7697 PROTEIN"/>
    <property type="match status" value="1"/>
</dbReference>
<evidence type="ECO:0000313" key="4">
    <source>
        <dbReference type="EMBL" id="SFS41868.1"/>
    </source>
</evidence>
<gene>
    <name evidence="4" type="ORF">SAMN04487906_0399</name>
</gene>
<protein>
    <submittedName>
        <fullName evidence="4">Tetratricopeptide repeat</fullName>
    </submittedName>
</protein>
<keyword evidence="2" id="KW-0802">TPR repeat</keyword>
<dbReference type="RefSeq" id="WP_074976542.1">
    <property type="nucleotide sequence ID" value="NZ_FPAG01000001.1"/>
</dbReference>
<dbReference type="SMART" id="SM00028">
    <property type="entry name" value="TPR"/>
    <property type="match status" value="4"/>
</dbReference>
<dbReference type="SUPFAM" id="SSF48452">
    <property type="entry name" value="TPR-like"/>
    <property type="match status" value="1"/>
</dbReference>
<dbReference type="InterPro" id="IPR011990">
    <property type="entry name" value="TPR-like_helical_dom_sf"/>
</dbReference>
<accession>A0A1I6PP68</accession>
<dbReference type="Proteomes" id="UP000183209">
    <property type="component" value="Unassembled WGS sequence"/>
</dbReference>
<proteinExistence type="predicted"/>
<evidence type="ECO:0000256" key="3">
    <source>
        <dbReference type="SAM" id="SignalP"/>
    </source>
</evidence>
<sequence length="307" mass="35519">MKQCLKILLIFTGLIICPQASIAQEEVNADTTNEIVQDAFQEHFYEALKQRGIENYDRAVQHLLKCKEISPEIRVVDFELAKNYTDLKEYQKAVSYLQPIVKKDPGNVWYLEALLNVYERQHDTDRAIELAEKLSDKRPYFKQNLVLLYARVGRYEEALKLIEELELLYGESYLLDSLRGHLNAVLKSQELAEVEPDDEMVSAPDDIDQALLEMRGLIKVNAYPELLSMSTQTLENYPSHPEVYYCKGVALNGLKKYKDAAEFLEMGLNYIIDDRKLQDNIYRQLVLAYKGMGNTKKESEYQNKLKG</sequence>
<keyword evidence="3" id="KW-0732">Signal</keyword>
<dbReference type="PANTHER" id="PTHR44943">
    <property type="entry name" value="CELLULOSE SYNTHASE OPERON PROTEIN C"/>
    <property type="match status" value="1"/>
</dbReference>
<name>A0A1I6PP68_9FLAO</name>
<dbReference type="OrthoDB" id="1465784at2"/>
<dbReference type="InterPro" id="IPR051685">
    <property type="entry name" value="Ycf3/AcsC/BcsC/TPR_MFPF"/>
</dbReference>
<feature type="signal peptide" evidence="3">
    <location>
        <begin position="1"/>
        <end position="23"/>
    </location>
</feature>
<organism evidence="4 5">
    <name type="scientific">Zhouia amylolytica</name>
    <dbReference type="NCBI Taxonomy" id="376730"/>
    <lineage>
        <taxon>Bacteria</taxon>
        <taxon>Pseudomonadati</taxon>
        <taxon>Bacteroidota</taxon>
        <taxon>Flavobacteriia</taxon>
        <taxon>Flavobacteriales</taxon>
        <taxon>Flavobacteriaceae</taxon>
        <taxon>Zhouia</taxon>
    </lineage>
</organism>